<evidence type="ECO:0000313" key="6">
    <source>
        <dbReference type="Proteomes" id="UP000887574"/>
    </source>
</evidence>
<dbReference type="Pfam" id="PF03165">
    <property type="entry name" value="MH1"/>
    <property type="match status" value="1"/>
</dbReference>
<evidence type="ECO:0000256" key="4">
    <source>
        <dbReference type="ARBA" id="ARBA00023242"/>
    </source>
</evidence>
<dbReference type="InterPro" id="IPR013019">
    <property type="entry name" value="MAD_homology_MH1"/>
</dbReference>
<organism evidence="6 7">
    <name type="scientific">Ditylenchus dipsaci</name>
    <dbReference type="NCBI Taxonomy" id="166011"/>
    <lineage>
        <taxon>Eukaryota</taxon>
        <taxon>Metazoa</taxon>
        <taxon>Ecdysozoa</taxon>
        <taxon>Nematoda</taxon>
        <taxon>Chromadorea</taxon>
        <taxon>Rhabditida</taxon>
        <taxon>Tylenchina</taxon>
        <taxon>Tylenchomorpha</taxon>
        <taxon>Sphaerularioidea</taxon>
        <taxon>Anguinidae</taxon>
        <taxon>Anguininae</taxon>
        <taxon>Ditylenchus</taxon>
    </lineage>
</organism>
<evidence type="ECO:0000256" key="1">
    <source>
        <dbReference type="ARBA" id="ARBA00004123"/>
    </source>
</evidence>
<dbReference type="InterPro" id="IPR036578">
    <property type="entry name" value="SMAD_MH1_sf"/>
</dbReference>
<comment type="subcellular location">
    <subcellularLocation>
        <location evidence="1">Nucleus</location>
    </subcellularLocation>
</comment>
<dbReference type="GO" id="GO:0005634">
    <property type="term" value="C:nucleus"/>
    <property type="evidence" value="ECO:0007669"/>
    <property type="project" value="UniProtKB-SubCell"/>
</dbReference>
<accession>A0A915EL28</accession>
<keyword evidence="6" id="KW-1185">Reference proteome</keyword>
<dbReference type="Proteomes" id="UP000887574">
    <property type="component" value="Unplaced"/>
</dbReference>
<dbReference type="AlphaFoldDB" id="A0A915EL28"/>
<keyword evidence="3" id="KW-0804">Transcription</keyword>
<protein>
    <submittedName>
        <fullName evidence="7">MH1 domain-containing protein</fullName>
    </submittedName>
</protein>
<evidence type="ECO:0000256" key="2">
    <source>
        <dbReference type="ARBA" id="ARBA00023015"/>
    </source>
</evidence>
<dbReference type="GO" id="GO:0005667">
    <property type="term" value="C:transcription regulator complex"/>
    <property type="evidence" value="ECO:0007669"/>
    <property type="project" value="InterPro"/>
</dbReference>
<dbReference type="SUPFAM" id="SSF56366">
    <property type="entry name" value="SMAD MH1 domain"/>
    <property type="match status" value="1"/>
</dbReference>
<evidence type="ECO:0000256" key="3">
    <source>
        <dbReference type="ARBA" id="ARBA00023163"/>
    </source>
</evidence>
<proteinExistence type="predicted"/>
<dbReference type="Gene3D" id="3.90.520.10">
    <property type="entry name" value="SMAD MH1 domain"/>
    <property type="match status" value="1"/>
</dbReference>
<dbReference type="PROSITE" id="PS51075">
    <property type="entry name" value="MH1"/>
    <property type="match status" value="1"/>
</dbReference>
<keyword evidence="2" id="KW-0805">Transcription regulation</keyword>
<evidence type="ECO:0000259" key="5">
    <source>
        <dbReference type="PROSITE" id="PS51075"/>
    </source>
</evidence>
<dbReference type="SMART" id="SM00523">
    <property type="entry name" value="DWA"/>
    <property type="match status" value="1"/>
</dbReference>
<reference evidence="7" key="1">
    <citation type="submission" date="2022-11" db="UniProtKB">
        <authorList>
            <consortium name="WormBaseParasite"/>
        </authorList>
    </citation>
    <scope>IDENTIFICATION</scope>
</reference>
<evidence type="ECO:0000313" key="7">
    <source>
        <dbReference type="WBParaSite" id="jg6513"/>
    </source>
</evidence>
<feature type="domain" description="MH1" evidence="5">
    <location>
        <begin position="1"/>
        <end position="110"/>
    </location>
</feature>
<dbReference type="GO" id="GO:0006355">
    <property type="term" value="P:regulation of DNA-templated transcription"/>
    <property type="evidence" value="ECO:0007669"/>
    <property type="project" value="InterPro"/>
</dbReference>
<sequence length="191" mass="21317">MRCNWTLVDNNGRAVKKKLRKNKCLEELERAITSEDPSTGCTKRAHNLRWPDENISTFYILQTLAIPRPSDASPVEKCGHCLHPFNKSQRMDQICINPYHYELIEPPRNPRVIVKKNCSDQGFGCNNFSVTRDTDALSAESIPNMTLTFEETMGAEQMLGSAPANGFPSTSSTAFNSNGDTAIKQLPIPTI</sequence>
<name>A0A915EL28_9BILA</name>
<dbReference type="WBParaSite" id="jg6513">
    <property type="protein sequence ID" value="jg6513"/>
    <property type="gene ID" value="jg6513"/>
</dbReference>
<keyword evidence="4" id="KW-0539">Nucleus</keyword>
<dbReference type="GO" id="GO:0051239">
    <property type="term" value="P:regulation of multicellular organismal process"/>
    <property type="evidence" value="ECO:0007669"/>
    <property type="project" value="UniProtKB-ARBA"/>
</dbReference>
<dbReference type="InterPro" id="IPR003619">
    <property type="entry name" value="MAD_homology1_Dwarfin-type"/>
</dbReference>